<evidence type="ECO:0000313" key="1">
    <source>
        <dbReference type="EMBL" id="EUA67648.1"/>
    </source>
</evidence>
<reference evidence="1 2" key="1">
    <citation type="submission" date="2013-12" db="EMBL/GenBank/DDBJ databases">
        <authorList>
            <person name="Zelazny A."/>
            <person name="Olivier K."/>
            <person name="Holland S."/>
            <person name="Lenaerts A."/>
            <person name="Ordway D."/>
            <person name="DeGroote M.A."/>
            <person name="Parker T."/>
            <person name="Sizemore C."/>
            <person name="Tallon L.J."/>
            <person name="Sadzewicz L.K."/>
            <person name="Sengamalay N."/>
            <person name="Fraser C.M."/>
            <person name="Hine E."/>
            <person name="Shefchek K.A."/>
            <person name="Das S.P."/>
            <person name="Tettelin H."/>
        </authorList>
    </citation>
    <scope>NUCLEOTIDE SEQUENCE [LARGE SCALE GENOMIC DNA]</scope>
    <source>
        <strain evidence="1 2">1513</strain>
    </source>
</reference>
<proteinExistence type="predicted"/>
<dbReference type="EMBL" id="JAOJ01000003">
    <property type="protein sequence ID" value="EUA67648.1"/>
    <property type="molecule type" value="Genomic_DNA"/>
</dbReference>
<sequence>MKRVGAARLNTIADFSDEAQHVLAVTTGGLESGLRNLPSIYQPPLRA</sequence>
<evidence type="ECO:0000313" key="2">
    <source>
        <dbReference type="Proteomes" id="UP000023351"/>
    </source>
</evidence>
<dbReference type="AlphaFoldDB" id="X8DIT3"/>
<accession>X8DIT3</accession>
<gene>
    <name evidence="1" type="ORF">I540_4119</name>
</gene>
<dbReference type="PATRIC" id="fig|1299321.3.peg.3965"/>
<organism evidence="1 2">
    <name type="scientific">Mycobacteroides abscessus subsp. bolletii 1513</name>
    <dbReference type="NCBI Taxonomy" id="1299321"/>
    <lineage>
        <taxon>Bacteria</taxon>
        <taxon>Bacillati</taxon>
        <taxon>Actinomycetota</taxon>
        <taxon>Actinomycetes</taxon>
        <taxon>Mycobacteriales</taxon>
        <taxon>Mycobacteriaceae</taxon>
        <taxon>Mycobacteroides</taxon>
        <taxon>Mycobacteroides abscessus</taxon>
    </lineage>
</organism>
<protein>
    <submittedName>
        <fullName evidence="1">Uncharacterized protein</fullName>
    </submittedName>
</protein>
<comment type="caution">
    <text evidence="1">The sequence shown here is derived from an EMBL/GenBank/DDBJ whole genome shotgun (WGS) entry which is preliminary data.</text>
</comment>
<dbReference type="Proteomes" id="UP000023351">
    <property type="component" value="Unassembled WGS sequence"/>
</dbReference>
<name>X8DIT3_9MYCO</name>